<feature type="region of interest" description="Disordered" evidence="5">
    <location>
        <begin position="1185"/>
        <end position="1219"/>
    </location>
</feature>
<dbReference type="Proteomes" id="UP000283530">
    <property type="component" value="Unassembled WGS sequence"/>
</dbReference>
<dbReference type="GO" id="GO:0035098">
    <property type="term" value="C:ESC/E(Z) complex"/>
    <property type="evidence" value="ECO:0007669"/>
    <property type="project" value="UniProtKB-ARBA"/>
</dbReference>
<evidence type="ECO:0000256" key="1">
    <source>
        <dbReference type="ARBA" id="ARBA00023015"/>
    </source>
</evidence>
<feature type="region of interest" description="Disordered" evidence="5">
    <location>
        <begin position="39"/>
        <end position="133"/>
    </location>
</feature>
<dbReference type="Pfam" id="PF00855">
    <property type="entry name" value="PWWP"/>
    <property type="match status" value="1"/>
</dbReference>
<dbReference type="GO" id="GO:2000028">
    <property type="term" value="P:regulation of photoperiodism, flowering"/>
    <property type="evidence" value="ECO:0007669"/>
    <property type="project" value="UniProtKB-ARBA"/>
</dbReference>
<accession>A0A3S3NGF7</accession>
<dbReference type="GO" id="GO:0006355">
    <property type="term" value="P:regulation of DNA-templated transcription"/>
    <property type="evidence" value="ECO:0007669"/>
    <property type="project" value="UniProtKB-ARBA"/>
</dbReference>
<evidence type="ECO:0000256" key="2">
    <source>
        <dbReference type="ARBA" id="ARBA00023163"/>
    </source>
</evidence>
<comment type="similarity">
    <text evidence="4">Belongs to the PDP family.</text>
</comment>
<keyword evidence="2" id="KW-0804">Transcription</keyword>
<dbReference type="EMBL" id="QPKB01000011">
    <property type="protein sequence ID" value="RWR94668.1"/>
    <property type="molecule type" value="Genomic_DNA"/>
</dbReference>
<feature type="region of interest" description="Disordered" evidence="5">
    <location>
        <begin position="1036"/>
        <end position="1059"/>
    </location>
</feature>
<keyword evidence="3" id="KW-0539">Nucleus</keyword>
<dbReference type="InterPro" id="IPR052657">
    <property type="entry name" value="PDP_family_Arabidopsis"/>
</dbReference>
<dbReference type="PANTHER" id="PTHR10688">
    <property type="entry name" value="PWWP DOMAIN-CONTAINING PROTEIN"/>
    <property type="match status" value="1"/>
</dbReference>
<dbReference type="AlphaFoldDB" id="A0A3S3NGF7"/>
<dbReference type="InterPro" id="IPR000313">
    <property type="entry name" value="PWWP_dom"/>
</dbReference>
<evidence type="ECO:0000256" key="5">
    <source>
        <dbReference type="SAM" id="MobiDB-lite"/>
    </source>
</evidence>
<evidence type="ECO:0000256" key="4">
    <source>
        <dbReference type="ARBA" id="ARBA00060746"/>
    </source>
</evidence>
<feature type="compositionally biased region" description="Pro residues" evidence="5">
    <location>
        <begin position="1188"/>
        <end position="1205"/>
    </location>
</feature>
<dbReference type="PROSITE" id="PS50812">
    <property type="entry name" value="PWWP"/>
    <property type="match status" value="1"/>
</dbReference>
<evidence type="ECO:0000313" key="7">
    <source>
        <dbReference type="EMBL" id="RWR94668.1"/>
    </source>
</evidence>
<gene>
    <name evidence="7" type="ORF">CKAN_02397300</name>
</gene>
<dbReference type="STRING" id="337451.A0A3S3NGF7"/>
<feature type="compositionally biased region" description="Basic and acidic residues" evidence="5">
    <location>
        <begin position="930"/>
        <end position="939"/>
    </location>
</feature>
<feature type="region of interest" description="Disordered" evidence="5">
    <location>
        <begin position="837"/>
        <end position="949"/>
    </location>
</feature>
<organism evidence="7 8">
    <name type="scientific">Cinnamomum micranthum f. kanehirae</name>
    <dbReference type="NCBI Taxonomy" id="337451"/>
    <lineage>
        <taxon>Eukaryota</taxon>
        <taxon>Viridiplantae</taxon>
        <taxon>Streptophyta</taxon>
        <taxon>Embryophyta</taxon>
        <taxon>Tracheophyta</taxon>
        <taxon>Spermatophyta</taxon>
        <taxon>Magnoliopsida</taxon>
        <taxon>Magnoliidae</taxon>
        <taxon>Laurales</taxon>
        <taxon>Lauraceae</taxon>
        <taxon>Cinnamomum</taxon>
    </lineage>
</organism>
<proteinExistence type="inferred from homology"/>
<keyword evidence="1" id="KW-0805">Transcription regulation</keyword>
<dbReference type="Gene3D" id="2.30.30.140">
    <property type="match status" value="1"/>
</dbReference>
<protein>
    <submittedName>
        <fullName evidence="7">Putative Tudor/PWWP/MBT superfamily protein</fullName>
    </submittedName>
</protein>
<dbReference type="OrthoDB" id="62853at2759"/>
<feature type="compositionally biased region" description="Basic and acidic residues" evidence="5">
    <location>
        <begin position="873"/>
        <end position="883"/>
    </location>
</feature>
<dbReference type="PANTHER" id="PTHR10688:SF5">
    <property type="entry name" value="PWWP DOMAIN-CONTAINING PROTEIN 1-RELATED"/>
    <property type="match status" value="1"/>
</dbReference>
<feature type="domain" description="PWWP" evidence="6">
    <location>
        <begin position="184"/>
        <end position="245"/>
    </location>
</feature>
<feature type="region of interest" description="Disordered" evidence="5">
    <location>
        <begin position="562"/>
        <end position="583"/>
    </location>
</feature>
<comment type="caution">
    <text evidence="7">The sequence shown here is derived from an EMBL/GenBank/DDBJ whole genome shotgun (WGS) entry which is preliminary data.</text>
</comment>
<feature type="compositionally biased region" description="Basic and acidic residues" evidence="5">
    <location>
        <begin position="670"/>
        <end position="691"/>
    </location>
</feature>
<keyword evidence="8" id="KW-1185">Reference proteome</keyword>
<evidence type="ECO:0000259" key="6">
    <source>
        <dbReference type="PROSITE" id="PS50812"/>
    </source>
</evidence>
<dbReference type="FunFam" id="2.30.30.140:FF:000115">
    <property type="entry name" value="Tudor/PWWP/MBT superfamily protein"/>
    <property type="match status" value="1"/>
</dbReference>
<evidence type="ECO:0000313" key="8">
    <source>
        <dbReference type="Proteomes" id="UP000283530"/>
    </source>
</evidence>
<sequence>MEARVSESEDGIVEFDGSYGIFGVGECETEFEEVKDRVSEVKAEGSSSLNGGIRPEEVRISTELGGGEIEGKAENRSNGGSVGFSELGSNRIKKKLEDSVSDQKPTAKEKSHFIGGGNGNFDGGSDGKETRVSYGGRKSDMEVVEGQLGGDLNSSYSVFHDVSTSDTSEMVLQATKGLSYRFETGDMVWGKVKSHPWWPGHIYNEALASSSVRRSRSEGHLLVAFFGDSSYGWFDLAELVPFEPNFAEKSHQTNSRTFVKAVDEAVDELCRRVALGLACRCRNRFNFRPSNVQGYFAVDVFDYEPGGVYSGKQIEKARDSFLPAETLSFVQQVALMPRGGDHSSIDWIKNVALVLAYRKAVFEEFDETYAQAFGIEPVRPSRNEFGELEQPDRVPARAPLSGPLVFAETLGVRKTGNSLKAKDSYKKDKYLFKRRDERVAKQGLNHAGQLQANVVPSPAFKEASGRFPSLAGDYVLQKRGPVIPEKHPILMNQEERAIITQECGAPVTKLGSVEPQGWVASLTLLSVDVPMRGGSEEGQLPMDSGHKDMDAVLQISGRMKPDDRVRATSITTDSGKSESHGTVDSVGKAVGQEMEAAFVEDGHEPDQVMVDSSVRSLSVSAGGSHVGKDLGTPSGTAVVGKTTKALKRPIGDDLSSEKHMLGEKRKKKKGEVLISEKHILGEKKNKTKDPGLETSPNQQHKKPKIVKDREALRKLAGKSIGIGSASQEHLRMGSERKDGTSSDSASMFAELDIINMNLELPQLVHDLLALALDPFHAIEHNSTAINSPDIVRHVFLKFRSLVYQKSLVLAKASESVLSNPGAAKSFAGRLLVGSSTETAELTSSVGGRETPASKPLKHPSRVEDPTIMGRKRSPSDRQEEMSAKRSKKLNKLKQLASEKKASIQKTSDGQKREQKETGAPSPAPVTARPSKTDPAKKPELPPSETKPTALVMKFPPKTTLPSAPQLKARFARFGPLDLSGIRVFWRSSTCKVVFKYNSDAQTAYNHALQNNSLFGQVRVRYYLRELELPALELPEANKGQADDSPNNAPPSRPSGSDIVGETRPLVHQQRQTAVQLKSCLKKPSGDEAGTAVGIAKEIPRVKFLLGGEDSRGEQMQMVTSNIISNNSISGDGASSSSSMTLNVNLKSIKASTIPPQHLLLPPNNSHFRPLWPRPPLPFVHQPSRTPDVLPPTTMPSTLLPPPPFSNAPSDGHESHVHSSKAPHQMALHAHFKEVEGRKESMVDISHQMLSLLMRCSDIVTNLKSALGYVPYHTL</sequence>
<feature type="region of interest" description="Disordered" evidence="5">
    <location>
        <begin position="661"/>
        <end position="704"/>
    </location>
</feature>
<name>A0A3S3NGF7_9MAGN</name>
<reference evidence="7 8" key="1">
    <citation type="journal article" date="2019" name="Nat. Plants">
        <title>Stout camphor tree genome fills gaps in understanding of flowering plant genome evolution.</title>
        <authorList>
            <person name="Chaw S.M."/>
            <person name="Liu Y.C."/>
            <person name="Wu Y.W."/>
            <person name="Wang H.Y."/>
            <person name="Lin C.I."/>
            <person name="Wu C.S."/>
            <person name="Ke H.M."/>
            <person name="Chang L.Y."/>
            <person name="Hsu C.Y."/>
            <person name="Yang H.T."/>
            <person name="Sudianto E."/>
            <person name="Hsu M.H."/>
            <person name="Wu K.P."/>
            <person name="Wang L.N."/>
            <person name="Leebens-Mack J.H."/>
            <person name="Tsai I.J."/>
        </authorList>
    </citation>
    <scope>NUCLEOTIDE SEQUENCE [LARGE SCALE GENOMIC DNA]</scope>
    <source>
        <strain evidence="8">cv. Chaw 1501</strain>
        <tissue evidence="7">Young leaves</tissue>
    </source>
</reference>
<dbReference type="SMART" id="SM00293">
    <property type="entry name" value="PWWP"/>
    <property type="match status" value="1"/>
</dbReference>
<dbReference type="CDD" id="cd05162">
    <property type="entry name" value="PWWP"/>
    <property type="match status" value="1"/>
</dbReference>
<feature type="compositionally biased region" description="Gly residues" evidence="5">
    <location>
        <begin position="114"/>
        <end position="124"/>
    </location>
</feature>
<dbReference type="SUPFAM" id="SSF63748">
    <property type="entry name" value="Tudor/PWWP/MBT"/>
    <property type="match status" value="1"/>
</dbReference>
<evidence type="ECO:0000256" key="3">
    <source>
        <dbReference type="ARBA" id="ARBA00023242"/>
    </source>
</evidence>